<dbReference type="InterPro" id="IPR036396">
    <property type="entry name" value="Cyt_P450_sf"/>
</dbReference>
<reference evidence="2 3" key="1">
    <citation type="journal article" date="2021" name="BMC Biol.">
        <title>Horizontally acquired antibacterial genes associated with adaptive radiation of ladybird beetles.</title>
        <authorList>
            <person name="Li H.S."/>
            <person name="Tang X.F."/>
            <person name="Huang Y.H."/>
            <person name="Xu Z.Y."/>
            <person name="Chen M.L."/>
            <person name="Du X.Y."/>
            <person name="Qiu B.Y."/>
            <person name="Chen P.T."/>
            <person name="Zhang W."/>
            <person name="Slipinski A."/>
            <person name="Escalona H.E."/>
            <person name="Waterhouse R.M."/>
            <person name="Zwick A."/>
            <person name="Pang H."/>
        </authorList>
    </citation>
    <scope>NUCLEOTIDE SEQUENCE [LARGE SCALE GENOMIC DNA]</scope>
    <source>
        <strain evidence="2">SYSU2018</strain>
    </source>
</reference>
<evidence type="ECO:0008006" key="4">
    <source>
        <dbReference type="Google" id="ProtNLM"/>
    </source>
</evidence>
<keyword evidence="1" id="KW-0560">Oxidoreductase</keyword>
<dbReference type="AlphaFoldDB" id="A0ABD2NKY1"/>
<evidence type="ECO:0000313" key="3">
    <source>
        <dbReference type="Proteomes" id="UP001516400"/>
    </source>
</evidence>
<dbReference type="SUPFAM" id="SSF48264">
    <property type="entry name" value="Cytochrome P450"/>
    <property type="match status" value="1"/>
</dbReference>
<organism evidence="2 3">
    <name type="scientific">Cryptolaemus montrouzieri</name>
    <dbReference type="NCBI Taxonomy" id="559131"/>
    <lineage>
        <taxon>Eukaryota</taxon>
        <taxon>Metazoa</taxon>
        <taxon>Ecdysozoa</taxon>
        <taxon>Arthropoda</taxon>
        <taxon>Hexapoda</taxon>
        <taxon>Insecta</taxon>
        <taxon>Pterygota</taxon>
        <taxon>Neoptera</taxon>
        <taxon>Endopterygota</taxon>
        <taxon>Coleoptera</taxon>
        <taxon>Polyphaga</taxon>
        <taxon>Cucujiformia</taxon>
        <taxon>Coccinelloidea</taxon>
        <taxon>Coccinellidae</taxon>
        <taxon>Scymninae</taxon>
        <taxon>Scymnini</taxon>
        <taxon>Cryptolaemus</taxon>
    </lineage>
</organism>
<evidence type="ECO:0000256" key="1">
    <source>
        <dbReference type="ARBA" id="ARBA00023033"/>
    </source>
</evidence>
<gene>
    <name evidence="2" type="ORF">HHI36_016876</name>
</gene>
<proteinExistence type="predicted"/>
<keyword evidence="1" id="KW-0503">Monooxygenase</keyword>
<dbReference type="EMBL" id="JABFTP020000124">
    <property type="protein sequence ID" value="KAL3279366.1"/>
    <property type="molecule type" value="Genomic_DNA"/>
</dbReference>
<evidence type="ECO:0000313" key="2">
    <source>
        <dbReference type="EMBL" id="KAL3279366.1"/>
    </source>
</evidence>
<dbReference type="Proteomes" id="UP001516400">
    <property type="component" value="Unassembled WGS sequence"/>
</dbReference>
<sequence length="147" mass="17498">MFYEFILQSLDKIAVVLVILLFLFLDNRPPWWQIRKSKQKPKIPGPRSIPIIGTRWMFYIGRFKLNTLHEFYDEMFRKYGPIMKEEALFNVPIYNIFERKDIEKVLKSPSKYPVRPPAEALTFYRYSRPDRYASAGLVNEQGENGTI</sequence>
<accession>A0ABD2NKY1</accession>
<comment type="caution">
    <text evidence="2">The sequence shown here is derived from an EMBL/GenBank/DDBJ whole genome shotgun (WGS) entry which is preliminary data.</text>
</comment>
<name>A0ABD2NKY1_9CUCU</name>
<dbReference type="Gene3D" id="1.10.630.10">
    <property type="entry name" value="Cytochrome P450"/>
    <property type="match status" value="1"/>
</dbReference>
<dbReference type="GO" id="GO:0004497">
    <property type="term" value="F:monooxygenase activity"/>
    <property type="evidence" value="ECO:0007669"/>
    <property type="project" value="UniProtKB-KW"/>
</dbReference>
<keyword evidence="3" id="KW-1185">Reference proteome</keyword>
<protein>
    <recommendedName>
        <fullName evidence="4">Cytochrome P450</fullName>
    </recommendedName>
</protein>